<keyword evidence="2" id="KW-1185">Reference proteome</keyword>
<protein>
    <recommendedName>
        <fullName evidence="3">Ribbon-helix-helix protein, CopG family</fullName>
    </recommendedName>
</protein>
<evidence type="ECO:0000313" key="1">
    <source>
        <dbReference type="EMBL" id="GAA3024485.1"/>
    </source>
</evidence>
<organism evidence="1 2">
    <name type="scientific">Streptosporangium longisporum</name>
    <dbReference type="NCBI Taxonomy" id="46187"/>
    <lineage>
        <taxon>Bacteria</taxon>
        <taxon>Bacillati</taxon>
        <taxon>Actinomycetota</taxon>
        <taxon>Actinomycetes</taxon>
        <taxon>Streptosporangiales</taxon>
        <taxon>Streptosporangiaceae</taxon>
        <taxon>Streptosporangium</taxon>
    </lineage>
</organism>
<dbReference type="SUPFAM" id="SSF47598">
    <property type="entry name" value="Ribbon-helix-helix"/>
    <property type="match status" value="1"/>
</dbReference>
<dbReference type="Proteomes" id="UP001499930">
    <property type="component" value="Unassembled WGS sequence"/>
</dbReference>
<evidence type="ECO:0000313" key="2">
    <source>
        <dbReference type="Proteomes" id="UP001499930"/>
    </source>
</evidence>
<proteinExistence type="predicted"/>
<name>A0ABP6KZY4_9ACTN</name>
<dbReference type="Gene3D" id="1.10.1220.10">
    <property type="entry name" value="Met repressor-like"/>
    <property type="match status" value="1"/>
</dbReference>
<dbReference type="InterPro" id="IPR010985">
    <property type="entry name" value="Ribbon_hlx_hlx"/>
</dbReference>
<dbReference type="InterPro" id="IPR013321">
    <property type="entry name" value="Arc_rbn_hlx_hlx"/>
</dbReference>
<dbReference type="EMBL" id="BAAAWD010000015">
    <property type="protein sequence ID" value="GAA3024485.1"/>
    <property type="molecule type" value="Genomic_DNA"/>
</dbReference>
<dbReference type="RefSeq" id="WP_344900793.1">
    <property type="nucleotide sequence ID" value="NZ_BAAAWD010000015.1"/>
</dbReference>
<reference evidence="2" key="1">
    <citation type="journal article" date="2019" name="Int. J. Syst. Evol. Microbiol.">
        <title>The Global Catalogue of Microorganisms (GCM) 10K type strain sequencing project: providing services to taxonomists for standard genome sequencing and annotation.</title>
        <authorList>
            <consortium name="The Broad Institute Genomics Platform"/>
            <consortium name="The Broad Institute Genome Sequencing Center for Infectious Disease"/>
            <person name="Wu L."/>
            <person name="Ma J."/>
        </authorList>
    </citation>
    <scope>NUCLEOTIDE SEQUENCE [LARGE SCALE GENOMIC DNA]</scope>
    <source>
        <strain evidence="2">JCM 3106</strain>
    </source>
</reference>
<evidence type="ECO:0008006" key="3">
    <source>
        <dbReference type="Google" id="ProtNLM"/>
    </source>
</evidence>
<sequence>MAMTLRLSDDQTEALRRRAEKEGRSMQQVALHAIDDYLARVADDDLTDELAAQGAERFAELLRRLGE</sequence>
<accession>A0ABP6KZY4</accession>
<comment type="caution">
    <text evidence="1">The sequence shown here is derived from an EMBL/GenBank/DDBJ whole genome shotgun (WGS) entry which is preliminary data.</text>
</comment>
<gene>
    <name evidence="1" type="ORF">GCM10017559_57510</name>
</gene>